<dbReference type="KEGG" id="qsa:O6P43_027108"/>
<accession>A0AAD7L452</accession>
<dbReference type="EMBL" id="JARAOO010000011">
    <property type="protein sequence ID" value="KAJ7951002.1"/>
    <property type="molecule type" value="Genomic_DNA"/>
</dbReference>
<proteinExistence type="predicted"/>
<evidence type="ECO:0000313" key="1">
    <source>
        <dbReference type="EMBL" id="KAJ7951002.1"/>
    </source>
</evidence>
<organism evidence="1 2">
    <name type="scientific">Quillaja saponaria</name>
    <name type="common">Soap bark tree</name>
    <dbReference type="NCBI Taxonomy" id="32244"/>
    <lineage>
        <taxon>Eukaryota</taxon>
        <taxon>Viridiplantae</taxon>
        <taxon>Streptophyta</taxon>
        <taxon>Embryophyta</taxon>
        <taxon>Tracheophyta</taxon>
        <taxon>Spermatophyta</taxon>
        <taxon>Magnoliopsida</taxon>
        <taxon>eudicotyledons</taxon>
        <taxon>Gunneridae</taxon>
        <taxon>Pentapetalae</taxon>
        <taxon>rosids</taxon>
        <taxon>fabids</taxon>
        <taxon>Fabales</taxon>
        <taxon>Quillajaceae</taxon>
        <taxon>Quillaja</taxon>
    </lineage>
</organism>
<reference evidence="1" key="1">
    <citation type="journal article" date="2023" name="Science">
        <title>Elucidation of the pathway for biosynthesis of saponin adjuvants from the soapbark tree.</title>
        <authorList>
            <person name="Reed J."/>
            <person name="Orme A."/>
            <person name="El-Demerdash A."/>
            <person name="Owen C."/>
            <person name="Martin L.B.B."/>
            <person name="Misra R.C."/>
            <person name="Kikuchi S."/>
            <person name="Rejzek M."/>
            <person name="Martin A.C."/>
            <person name="Harkess A."/>
            <person name="Leebens-Mack J."/>
            <person name="Louveau T."/>
            <person name="Stephenson M.J."/>
            <person name="Osbourn A."/>
        </authorList>
    </citation>
    <scope>NUCLEOTIDE SEQUENCE</scope>
    <source>
        <strain evidence="1">S10</strain>
    </source>
</reference>
<keyword evidence="2" id="KW-1185">Reference proteome</keyword>
<comment type="caution">
    <text evidence="1">The sequence shown here is derived from an EMBL/GenBank/DDBJ whole genome shotgun (WGS) entry which is preliminary data.</text>
</comment>
<dbReference type="AlphaFoldDB" id="A0AAD7L452"/>
<sequence>MILPPLQLLGIAAILRVHEGDLVGKFTKLIHFTASNHGEYLVVVHSLKWVSQLVDNLGFRLVNNLMWKLTAII</sequence>
<evidence type="ECO:0000313" key="2">
    <source>
        <dbReference type="Proteomes" id="UP001163823"/>
    </source>
</evidence>
<name>A0AAD7L452_QUISA</name>
<gene>
    <name evidence="1" type="ORF">O6P43_027108</name>
</gene>
<dbReference type="Proteomes" id="UP001163823">
    <property type="component" value="Chromosome 11"/>
</dbReference>
<protein>
    <submittedName>
        <fullName evidence="1">Uncharacterized protein</fullName>
    </submittedName>
</protein>